<proteinExistence type="predicted"/>
<feature type="signal peptide" evidence="1">
    <location>
        <begin position="1"/>
        <end position="19"/>
    </location>
</feature>
<organism evidence="2 3">
    <name type="scientific">Pleurotus ostreatus (strain PC15)</name>
    <name type="common">Oyster mushroom</name>
    <dbReference type="NCBI Taxonomy" id="1137138"/>
    <lineage>
        <taxon>Eukaryota</taxon>
        <taxon>Fungi</taxon>
        <taxon>Dikarya</taxon>
        <taxon>Basidiomycota</taxon>
        <taxon>Agaricomycotina</taxon>
        <taxon>Agaricomycetes</taxon>
        <taxon>Agaricomycetidae</taxon>
        <taxon>Agaricales</taxon>
        <taxon>Pleurotineae</taxon>
        <taxon>Pleurotaceae</taxon>
        <taxon>Pleurotus</taxon>
    </lineage>
</organism>
<sequence length="85" mass="9014">MKCSTFLAAIAVSFASASALRVSHRENQLVKRAPADVLCWPACDSEGNKKSPPPTCAEGMDAGDIGENCFKCCYGNDPNGPVHKK</sequence>
<gene>
    <name evidence="2" type="ORF">PLEOSDRAFT_1090806</name>
</gene>
<name>A0A067NGX3_PLEO1</name>
<dbReference type="InParanoid" id="A0A067NGX3"/>
<dbReference type="Proteomes" id="UP000027073">
    <property type="component" value="Unassembled WGS sequence"/>
</dbReference>
<reference evidence="3" key="1">
    <citation type="journal article" date="2014" name="Proc. Natl. Acad. Sci. U.S.A.">
        <title>Extensive sampling of basidiomycete genomes demonstrates inadequacy of the white-rot/brown-rot paradigm for wood decay fungi.</title>
        <authorList>
            <person name="Riley R."/>
            <person name="Salamov A.A."/>
            <person name="Brown D.W."/>
            <person name="Nagy L.G."/>
            <person name="Floudas D."/>
            <person name="Held B.W."/>
            <person name="Levasseur A."/>
            <person name="Lombard V."/>
            <person name="Morin E."/>
            <person name="Otillar R."/>
            <person name="Lindquist E.A."/>
            <person name="Sun H."/>
            <person name="LaButti K.M."/>
            <person name="Schmutz J."/>
            <person name="Jabbour D."/>
            <person name="Luo H."/>
            <person name="Baker S.E."/>
            <person name="Pisabarro A.G."/>
            <person name="Walton J.D."/>
            <person name="Blanchette R.A."/>
            <person name="Henrissat B."/>
            <person name="Martin F."/>
            <person name="Cullen D."/>
            <person name="Hibbett D.S."/>
            <person name="Grigoriev I.V."/>
        </authorList>
    </citation>
    <scope>NUCLEOTIDE SEQUENCE [LARGE SCALE GENOMIC DNA]</scope>
    <source>
        <strain evidence="3">PC15</strain>
    </source>
</reference>
<evidence type="ECO:0000313" key="3">
    <source>
        <dbReference type="Proteomes" id="UP000027073"/>
    </source>
</evidence>
<feature type="chain" id="PRO_5001642251" evidence="1">
    <location>
        <begin position="20"/>
        <end position="85"/>
    </location>
</feature>
<protein>
    <submittedName>
        <fullName evidence="2">Small cysteine-rich protein</fullName>
    </submittedName>
</protein>
<accession>A0A067NGX3</accession>
<evidence type="ECO:0000256" key="1">
    <source>
        <dbReference type="SAM" id="SignalP"/>
    </source>
</evidence>
<dbReference type="AlphaFoldDB" id="A0A067NGX3"/>
<dbReference type="HOGENOM" id="CLU_2513591_0_0_1"/>
<dbReference type="VEuPathDB" id="FungiDB:PLEOSDRAFT_1090806"/>
<keyword evidence="1" id="KW-0732">Signal</keyword>
<evidence type="ECO:0000313" key="2">
    <source>
        <dbReference type="EMBL" id="KDQ23312.1"/>
    </source>
</evidence>
<dbReference type="EMBL" id="KL198013">
    <property type="protein sequence ID" value="KDQ23312.1"/>
    <property type="molecule type" value="Genomic_DNA"/>
</dbReference>